<dbReference type="OrthoDB" id="975949at2"/>
<dbReference type="GO" id="GO:0016787">
    <property type="term" value="F:hydrolase activity"/>
    <property type="evidence" value="ECO:0007669"/>
    <property type="project" value="UniProtKB-KW"/>
</dbReference>
<dbReference type="EMBL" id="VCEJ01000004">
    <property type="protein sequence ID" value="TLV00120.1"/>
    <property type="molecule type" value="Genomic_DNA"/>
</dbReference>
<evidence type="ECO:0000313" key="2">
    <source>
        <dbReference type="EMBL" id="TLV00120.1"/>
    </source>
</evidence>
<dbReference type="RefSeq" id="WP_138365501.1">
    <property type="nucleotide sequence ID" value="NZ_VCEJ01000004.1"/>
</dbReference>
<feature type="domain" description="AB hydrolase-1" evidence="1">
    <location>
        <begin position="14"/>
        <end position="243"/>
    </location>
</feature>
<evidence type="ECO:0000313" key="3">
    <source>
        <dbReference type="Proteomes" id="UP000306402"/>
    </source>
</evidence>
<keyword evidence="2" id="KW-0378">Hydrolase</keyword>
<evidence type="ECO:0000259" key="1">
    <source>
        <dbReference type="Pfam" id="PF00561"/>
    </source>
</evidence>
<reference evidence="2 3" key="1">
    <citation type="submission" date="2019-05" db="EMBL/GenBank/DDBJ databases">
        <authorList>
            <person name="Qu J.-H."/>
        </authorList>
    </citation>
    <scope>NUCLEOTIDE SEQUENCE [LARGE SCALE GENOMIC DNA]</scope>
    <source>
        <strain evidence="2 3">T17</strain>
    </source>
</reference>
<dbReference type="Pfam" id="PF00561">
    <property type="entry name" value="Abhydrolase_1"/>
    <property type="match status" value="1"/>
</dbReference>
<protein>
    <submittedName>
        <fullName evidence="2">Alpha/beta hydrolase</fullName>
    </submittedName>
</protein>
<dbReference type="AlphaFoldDB" id="A0A5R9KVE5"/>
<dbReference type="InterPro" id="IPR029058">
    <property type="entry name" value="AB_hydrolase_fold"/>
</dbReference>
<name>A0A5R9KVE5_9BACT</name>
<keyword evidence="3" id="KW-1185">Reference proteome</keyword>
<gene>
    <name evidence="2" type="ORF">FEN17_11455</name>
</gene>
<dbReference type="Gene3D" id="3.40.50.1820">
    <property type="entry name" value="alpha/beta hydrolase"/>
    <property type="match status" value="1"/>
</dbReference>
<comment type="caution">
    <text evidence="2">The sequence shown here is derived from an EMBL/GenBank/DDBJ whole genome shotgun (WGS) entry which is preliminary data.</text>
</comment>
<dbReference type="PANTHER" id="PTHR46438">
    <property type="entry name" value="ALPHA/BETA-HYDROLASES SUPERFAMILY PROTEIN"/>
    <property type="match status" value="1"/>
</dbReference>
<organism evidence="2 3">
    <name type="scientific">Dyadobacter luticola</name>
    <dbReference type="NCBI Taxonomy" id="1979387"/>
    <lineage>
        <taxon>Bacteria</taxon>
        <taxon>Pseudomonadati</taxon>
        <taxon>Bacteroidota</taxon>
        <taxon>Cytophagia</taxon>
        <taxon>Cytophagales</taxon>
        <taxon>Spirosomataceae</taxon>
        <taxon>Dyadobacter</taxon>
    </lineage>
</organism>
<proteinExistence type="predicted"/>
<dbReference type="SUPFAM" id="SSF53474">
    <property type="entry name" value="alpha/beta-Hydrolases"/>
    <property type="match status" value="1"/>
</dbReference>
<sequence>MHLPYHKLGSGTNILLAFHGIEQDGLSCFKPFEETLGQHYTIYAFDLFFHGQHKSADIELVTKISWKEQIQRFLVQNNIQHFDIAGFSLGGRFALATLESFPELVENVFLIAPDGVSEHPLYNLATRFKVTRRLFRWTMEKPAAFFAVVNVMKSLKLLNSSLVRFTEQVLNTPEKRQIIYRSWTAFSPLRFDIPQLYEVSIQNHIHIFLITGKYDKLLKPASVEKLAKLLPADQHIQLKTGHSQLVAQAATWICTLFR</sequence>
<dbReference type="InterPro" id="IPR000073">
    <property type="entry name" value="AB_hydrolase_1"/>
</dbReference>
<accession>A0A5R9KVE5</accession>
<dbReference type="Proteomes" id="UP000306402">
    <property type="component" value="Unassembled WGS sequence"/>
</dbReference>